<feature type="domain" description="C2H2-type" evidence="12">
    <location>
        <begin position="45"/>
        <end position="72"/>
    </location>
</feature>
<evidence type="ECO:0000256" key="11">
    <source>
        <dbReference type="SAM" id="MobiDB-lite"/>
    </source>
</evidence>
<dbReference type="AlphaFoldDB" id="A0A1I8N662"/>
<dbReference type="Pfam" id="PF00096">
    <property type="entry name" value="zf-C2H2"/>
    <property type="match status" value="2"/>
</dbReference>
<keyword evidence="5" id="KW-0862">Zinc</keyword>
<dbReference type="GO" id="GO:0005634">
    <property type="term" value="C:nucleus"/>
    <property type="evidence" value="ECO:0007669"/>
    <property type="project" value="UniProtKB-SubCell"/>
</dbReference>
<evidence type="ECO:0000256" key="5">
    <source>
        <dbReference type="ARBA" id="ARBA00022833"/>
    </source>
</evidence>
<keyword evidence="4 10" id="KW-0863">Zinc-finger</keyword>
<organism evidence="13">
    <name type="scientific">Musca domestica</name>
    <name type="common">House fly</name>
    <dbReference type="NCBI Taxonomy" id="7370"/>
    <lineage>
        <taxon>Eukaryota</taxon>
        <taxon>Metazoa</taxon>
        <taxon>Ecdysozoa</taxon>
        <taxon>Arthropoda</taxon>
        <taxon>Hexapoda</taxon>
        <taxon>Insecta</taxon>
        <taxon>Pterygota</taxon>
        <taxon>Neoptera</taxon>
        <taxon>Endopterygota</taxon>
        <taxon>Diptera</taxon>
        <taxon>Brachycera</taxon>
        <taxon>Muscomorpha</taxon>
        <taxon>Muscoidea</taxon>
        <taxon>Muscidae</taxon>
        <taxon>Musca</taxon>
    </lineage>
</organism>
<evidence type="ECO:0000259" key="12">
    <source>
        <dbReference type="PROSITE" id="PS50157"/>
    </source>
</evidence>
<dbReference type="FunFam" id="3.30.160.60:FF:000325">
    <property type="entry name" value="ZFP90 zinc finger protein"/>
    <property type="match status" value="1"/>
</dbReference>
<dbReference type="Gene3D" id="3.30.160.60">
    <property type="entry name" value="Classic Zinc Finger"/>
    <property type="match status" value="2"/>
</dbReference>
<feature type="domain" description="C2H2-type" evidence="12">
    <location>
        <begin position="16"/>
        <end position="44"/>
    </location>
</feature>
<dbReference type="PROSITE" id="PS00028">
    <property type="entry name" value="ZINC_FINGER_C2H2_1"/>
    <property type="match status" value="2"/>
</dbReference>
<keyword evidence="6" id="KW-0805">Transcription regulation</keyword>
<dbReference type="InterPro" id="IPR036236">
    <property type="entry name" value="Znf_C2H2_sf"/>
</dbReference>
<proteinExistence type="predicted"/>
<dbReference type="VEuPathDB" id="VectorBase:MDOA011953"/>
<name>A0A1I8N662_MUSDO</name>
<keyword evidence="9" id="KW-0539">Nucleus</keyword>
<keyword evidence="2" id="KW-0479">Metal-binding</keyword>
<keyword evidence="8" id="KW-0804">Transcription</keyword>
<feature type="domain" description="C2H2-type" evidence="12">
    <location>
        <begin position="73"/>
        <end position="101"/>
    </location>
</feature>
<evidence type="ECO:0000256" key="2">
    <source>
        <dbReference type="ARBA" id="ARBA00022723"/>
    </source>
</evidence>
<dbReference type="SUPFAM" id="SSF57667">
    <property type="entry name" value="beta-beta-alpha zinc fingers"/>
    <property type="match status" value="1"/>
</dbReference>
<evidence type="ECO:0000256" key="10">
    <source>
        <dbReference type="PROSITE-ProRule" id="PRU00042"/>
    </source>
</evidence>
<keyword evidence="7" id="KW-0238">DNA-binding</keyword>
<feature type="compositionally biased region" description="Acidic residues" evidence="11">
    <location>
        <begin position="117"/>
        <end position="133"/>
    </location>
</feature>
<sequence>MLVHFVNMHETAGAEHRCDVCDHISSTRTGLEQHKRFKHTLERTHKCSYCEKAFKTRGMLRQHESTHTGIDLFSCHYCDMTFKFNSNRFTHMKRMHPLEYAKMTRRQKPKAISEYEMEAMEDDNNGDDDDDARADDSQSPWPETIVKYEIILDDGSRNDDDDVDEINLA</sequence>
<dbReference type="SMART" id="SM00355">
    <property type="entry name" value="ZnF_C2H2"/>
    <property type="match status" value="3"/>
</dbReference>
<evidence type="ECO:0000256" key="9">
    <source>
        <dbReference type="ARBA" id="ARBA00023242"/>
    </source>
</evidence>
<dbReference type="eggNOG" id="KOG1721">
    <property type="taxonomic scope" value="Eukaryota"/>
</dbReference>
<keyword evidence="3" id="KW-0677">Repeat</keyword>
<dbReference type="EnsemblMetazoa" id="MDOA011953-RB">
    <property type="protein sequence ID" value="MDOA011953-PB"/>
    <property type="gene ID" value="MDOA011953"/>
</dbReference>
<feature type="region of interest" description="Disordered" evidence="11">
    <location>
        <begin position="117"/>
        <end position="143"/>
    </location>
</feature>
<evidence type="ECO:0000256" key="4">
    <source>
        <dbReference type="ARBA" id="ARBA00022771"/>
    </source>
</evidence>
<dbReference type="GO" id="GO:0008270">
    <property type="term" value="F:zinc ion binding"/>
    <property type="evidence" value="ECO:0007669"/>
    <property type="project" value="UniProtKB-KW"/>
</dbReference>
<reference evidence="13" key="1">
    <citation type="submission" date="2020-05" db="UniProtKB">
        <authorList>
            <consortium name="EnsemblMetazoa"/>
        </authorList>
    </citation>
    <scope>IDENTIFICATION</scope>
    <source>
        <strain evidence="13">Aabys</strain>
    </source>
</reference>
<evidence type="ECO:0000256" key="8">
    <source>
        <dbReference type="ARBA" id="ARBA00023163"/>
    </source>
</evidence>
<comment type="subcellular location">
    <subcellularLocation>
        <location evidence="1">Nucleus</location>
    </subcellularLocation>
</comment>
<evidence type="ECO:0000313" key="13">
    <source>
        <dbReference type="EnsemblMetazoa" id="MDOA011953-PB"/>
    </source>
</evidence>
<dbReference type="PANTHER" id="PTHR24379:SF121">
    <property type="entry name" value="C2H2-TYPE DOMAIN-CONTAINING PROTEIN"/>
    <property type="match status" value="1"/>
</dbReference>
<dbReference type="GO" id="GO:0003677">
    <property type="term" value="F:DNA binding"/>
    <property type="evidence" value="ECO:0007669"/>
    <property type="project" value="UniProtKB-KW"/>
</dbReference>
<dbReference type="InterPro" id="IPR013087">
    <property type="entry name" value="Znf_C2H2_type"/>
</dbReference>
<evidence type="ECO:0000256" key="3">
    <source>
        <dbReference type="ARBA" id="ARBA00022737"/>
    </source>
</evidence>
<evidence type="ECO:0000256" key="6">
    <source>
        <dbReference type="ARBA" id="ARBA00023015"/>
    </source>
</evidence>
<evidence type="ECO:0000256" key="1">
    <source>
        <dbReference type="ARBA" id="ARBA00004123"/>
    </source>
</evidence>
<dbReference type="VEuPathDB" id="VectorBase:MDOMA2_017661"/>
<dbReference type="PANTHER" id="PTHR24379">
    <property type="entry name" value="KRAB AND ZINC FINGER DOMAIN-CONTAINING"/>
    <property type="match status" value="1"/>
</dbReference>
<evidence type="ECO:0000256" key="7">
    <source>
        <dbReference type="ARBA" id="ARBA00023125"/>
    </source>
</evidence>
<protein>
    <recommendedName>
        <fullName evidence="12">C2H2-type domain-containing protein</fullName>
    </recommendedName>
</protein>
<accession>A0A1I8N662</accession>
<gene>
    <name evidence="13" type="primary">101896016</name>
</gene>
<dbReference type="PROSITE" id="PS50157">
    <property type="entry name" value="ZINC_FINGER_C2H2_2"/>
    <property type="match status" value="3"/>
</dbReference>